<feature type="domain" description="PB1" evidence="7">
    <location>
        <begin position="822"/>
        <end position="904"/>
    </location>
</feature>
<reference evidence="9" key="2">
    <citation type="submission" date="2025-08" db="UniProtKB">
        <authorList>
            <consortium name="RefSeq"/>
        </authorList>
    </citation>
    <scope>IDENTIFICATION</scope>
    <source>
        <tissue evidence="9">Leaf</tissue>
    </source>
</reference>
<dbReference type="AlphaFoldDB" id="A0A9R0I9F7"/>
<feature type="compositionally biased region" description="Polar residues" evidence="5">
    <location>
        <begin position="781"/>
        <end position="802"/>
    </location>
</feature>
<feature type="region of interest" description="Disordered" evidence="5">
    <location>
        <begin position="546"/>
        <end position="596"/>
    </location>
</feature>
<keyword evidence="4" id="KW-0539">Nucleus</keyword>
<dbReference type="KEGG" id="soe:110784876"/>
<dbReference type="SMART" id="SM00666">
    <property type="entry name" value="PB1"/>
    <property type="match status" value="1"/>
</dbReference>
<evidence type="ECO:0000259" key="7">
    <source>
        <dbReference type="PROSITE" id="PS51745"/>
    </source>
</evidence>
<sequence>MEYSFAPKEKGNSIWGSSCPQSDIPMAVDSEAMNSTEHHHFVNMSEMMNLDSFGGWCNNLSTNEQLLASYAYSSMPSNYTCYDQLSFAEQSNSTFPMNDSDCSTLNVFGSPLDYVDKIVFAHKDAQLSPPLGSLEDNDCSSKQENMFMLSQNRVPRSLGQSLPERMLRALSLFKESSGGGILAQVWVPIRSGDHHILSTCEQPYLLDKMLLGYREVSRSYTFSVEQKPGSFPGLPGRVFISKLPEWTSNVSYYSSAEYLRVKHALDHEVRGSVALPIFNSDESSCVAVLELVTVREKSNFDLEMESVCRALEAVDLKTTTPSRLLPQRLSLNQKTALAEITDVLRAVCHAHRLPLALTWIPCTFEERDGEQKLRVHVKDNSLDVNEKSILCIEETACYVNDKEMEGFVHACAEHFLEEGQGVAGKALQSNLPFFFPDVKNYHISEYPLVQHARKFGLSAAVAIRLRSTYTGDDDYILEFFLPLNMKGNKEQQLLLDSLAGTMQRICRSLRTVTDEELISSPDTKVECCDVSKSFLPRDVFLTSSPQLHAQNGSHGTNQVSCDKPSMRNDNINEDGNSDQASGSRRPMEKKRSTSEKTVSLSVLQQYFSGSLKDAAKNIGVCPTTLKRICRQHGISRWPSRKINKVNRSLRKIQTVLDSVEGVEGGLKFDPMTGELVASGSVIQEAGARKSLFLPSKSVPSQQCEVGKQNEMCFYENGEIPKVKPENGSDIIESQNEIGISSNFVQELRKSSGVDYINLVSHPNSCEIERSDGGVSEHHHATSSGMTDSSNASGSMCSSPRQSSNDKRRKSEEKMSSEDGRSRITIKVTYKEDTVRFKFEQSTGCLNLYQEVANRFNIQLGNFQLKYLDDEQEWVMLVNDSDLQECLEIMEYLGKNSIKFLVRDLTFGMGSSGASNCYLTQSC</sequence>
<evidence type="ECO:0000256" key="3">
    <source>
        <dbReference type="ARBA" id="ARBA00023163"/>
    </source>
</evidence>
<evidence type="ECO:0000256" key="2">
    <source>
        <dbReference type="ARBA" id="ARBA00023125"/>
    </source>
</evidence>
<feature type="compositionally biased region" description="Polar residues" evidence="5">
    <location>
        <begin position="546"/>
        <end position="560"/>
    </location>
</feature>
<dbReference type="GO" id="GO:0003677">
    <property type="term" value="F:DNA binding"/>
    <property type="evidence" value="ECO:0007669"/>
    <property type="project" value="UniProtKB-KW"/>
</dbReference>
<dbReference type="SUPFAM" id="SSF54277">
    <property type="entry name" value="CAD &amp; PB1 domains"/>
    <property type="match status" value="1"/>
</dbReference>
<dbReference type="InterPro" id="IPR053793">
    <property type="entry name" value="PB1-like"/>
</dbReference>
<reference evidence="8" key="1">
    <citation type="journal article" date="2021" name="Nat. Commun.">
        <title>Genomic analyses provide insights into spinach domestication and the genetic basis of agronomic traits.</title>
        <authorList>
            <person name="Cai X."/>
            <person name="Sun X."/>
            <person name="Xu C."/>
            <person name="Sun H."/>
            <person name="Wang X."/>
            <person name="Ge C."/>
            <person name="Zhang Z."/>
            <person name="Wang Q."/>
            <person name="Fei Z."/>
            <person name="Jiao C."/>
            <person name="Wang Q."/>
        </authorList>
    </citation>
    <scope>NUCLEOTIDE SEQUENCE [LARGE SCALE GENOMIC DNA]</scope>
    <source>
        <strain evidence="8">cv. Varoflay</strain>
    </source>
</reference>
<dbReference type="PROSITE" id="PS51519">
    <property type="entry name" value="RWP_RK"/>
    <property type="match status" value="1"/>
</dbReference>
<organism evidence="8 9">
    <name type="scientific">Spinacia oleracea</name>
    <name type="common">Spinach</name>
    <dbReference type="NCBI Taxonomy" id="3562"/>
    <lineage>
        <taxon>Eukaryota</taxon>
        <taxon>Viridiplantae</taxon>
        <taxon>Streptophyta</taxon>
        <taxon>Embryophyta</taxon>
        <taxon>Tracheophyta</taxon>
        <taxon>Spermatophyta</taxon>
        <taxon>Magnoliopsida</taxon>
        <taxon>eudicotyledons</taxon>
        <taxon>Gunneridae</taxon>
        <taxon>Pentapetalae</taxon>
        <taxon>Caryophyllales</taxon>
        <taxon>Chenopodiaceae</taxon>
        <taxon>Chenopodioideae</taxon>
        <taxon>Anserineae</taxon>
        <taxon>Spinacia</taxon>
    </lineage>
</organism>
<feature type="compositionally biased region" description="Basic and acidic residues" evidence="5">
    <location>
        <begin position="585"/>
        <end position="594"/>
    </location>
</feature>
<gene>
    <name evidence="9" type="primary">LOC110784876</name>
</gene>
<evidence type="ECO:0000256" key="5">
    <source>
        <dbReference type="SAM" id="MobiDB-lite"/>
    </source>
</evidence>
<dbReference type="GeneID" id="110784876"/>
<dbReference type="InterPro" id="IPR034891">
    <property type="entry name" value="PB1_NLP"/>
</dbReference>
<keyword evidence="1" id="KW-0805">Transcription regulation</keyword>
<evidence type="ECO:0000256" key="1">
    <source>
        <dbReference type="ARBA" id="ARBA00023015"/>
    </source>
</evidence>
<dbReference type="InterPro" id="IPR055081">
    <property type="entry name" value="NLP1-9_GAF"/>
</dbReference>
<dbReference type="RefSeq" id="XP_021845017.2">
    <property type="nucleotide sequence ID" value="XM_021989325.2"/>
</dbReference>
<evidence type="ECO:0000313" key="9">
    <source>
        <dbReference type="RefSeq" id="XP_021845017.2"/>
    </source>
</evidence>
<dbReference type="Proteomes" id="UP000813463">
    <property type="component" value="Chromosome 3"/>
</dbReference>
<keyword evidence="8" id="KW-1185">Reference proteome</keyword>
<accession>A0A9R0I9F7</accession>
<dbReference type="Pfam" id="PF22922">
    <property type="entry name" value="GAF_NLP"/>
    <property type="match status" value="2"/>
</dbReference>
<dbReference type="PANTHER" id="PTHR32002">
    <property type="entry name" value="PROTEIN NLP8"/>
    <property type="match status" value="1"/>
</dbReference>
<evidence type="ECO:0000313" key="8">
    <source>
        <dbReference type="Proteomes" id="UP000813463"/>
    </source>
</evidence>
<dbReference type="CDD" id="cd06407">
    <property type="entry name" value="PB1_NLP"/>
    <property type="match status" value="1"/>
</dbReference>
<evidence type="ECO:0000256" key="4">
    <source>
        <dbReference type="ARBA" id="ARBA00023242"/>
    </source>
</evidence>
<dbReference type="Gene3D" id="3.10.20.90">
    <property type="entry name" value="Phosphatidylinositol 3-kinase Catalytic Subunit, Chain A, domain 1"/>
    <property type="match status" value="1"/>
</dbReference>
<feature type="region of interest" description="Disordered" evidence="5">
    <location>
        <begin position="767"/>
        <end position="819"/>
    </location>
</feature>
<feature type="compositionally biased region" description="Basic and acidic residues" evidence="5">
    <location>
        <begin position="767"/>
        <end position="779"/>
    </location>
</feature>
<dbReference type="PANTHER" id="PTHR32002:SF41">
    <property type="entry name" value="PROTEIN NLP8"/>
    <property type="match status" value="1"/>
</dbReference>
<dbReference type="Pfam" id="PF02042">
    <property type="entry name" value="RWP-RK"/>
    <property type="match status" value="1"/>
</dbReference>
<dbReference type="GO" id="GO:0003700">
    <property type="term" value="F:DNA-binding transcription factor activity"/>
    <property type="evidence" value="ECO:0007669"/>
    <property type="project" value="InterPro"/>
</dbReference>
<dbReference type="InterPro" id="IPR003035">
    <property type="entry name" value="RWP-RK_dom"/>
</dbReference>
<dbReference type="InterPro" id="IPR045012">
    <property type="entry name" value="NLP"/>
</dbReference>
<feature type="domain" description="RWP-RK" evidence="6">
    <location>
        <begin position="579"/>
        <end position="665"/>
    </location>
</feature>
<dbReference type="Pfam" id="PF00564">
    <property type="entry name" value="PB1"/>
    <property type="match status" value="1"/>
</dbReference>
<protein>
    <submittedName>
        <fullName evidence="9">Protein NLP9</fullName>
    </submittedName>
</protein>
<keyword evidence="3" id="KW-0804">Transcription</keyword>
<evidence type="ECO:0000259" key="6">
    <source>
        <dbReference type="PROSITE" id="PS51519"/>
    </source>
</evidence>
<proteinExistence type="predicted"/>
<dbReference type="InterPro" id="IPR000270">
    <property type="entry name" value="PB1_dom"/>
</dbReference>
<name>A0A9R0I9F7_SPIOL</name>
<dbReference type="PROSITE" id="PS51745">
    <property type="entry name" value="PB1"/>
    <property type="match status" value="1"/>
</dbReference>
<keyword evidence="2" id="KW-0238">DNA-binding</keyword>
<feature type="compositionally biased region" description="Basic and acidic residues" evidence="5">
    <location>
        <begin position="803"/>
        <end position="819"/>
    </location>
</feature>